<dbReference type="InterPro" id="IPR058055">
    <property type="entry name" value="PA-PLA1"/>
</dbReference>
<feature type="compositionally biased region" description="Basic and acidic residues" evidence="1">
    <location>
        <begin position="63"/>
        <end position="81"/>
    </location>
</feature>
<comment type="caution">
    <text evidence="3">The sequence shown here is derived from an EMBL/GenBank/DDBJ whole genome shotgun (WGS) entry which is preliminary data.</text>
</comment>
<sequence length="893" mass="98151">MDDTPPPVQARFFYASLLAIDDPLSPVPPPASSATAASKFIPRPFSAYDNARLDQAWHDLRKEVAKREKETTEERESRKPQETSQAGTSPEIARSSRAQTRAPRQSASSKGRDRAPTIDSLLNAETEVPSTTGTPFIRAPSRKDISAARSPSASRPKPQPLDSYDWDREPDQQVLQAQQRKVSAPTKPAPSATVPVGVSRLHQVVMPELDMEPIYWSPVNDIARVVRATWFYKDTMLPVEVPVANMLELGYTELQAWTETWQDELNSAVRVGAAGEERILRKLWPEVVKPTVESRPGTAKGEVTSVVQPLAGLVPETPETQRQKQLDVACQFLNATSGPAGTDNRASGQIMPGKSGTSRVYATAGVIYTGATEAYILKPSLQPSAYYGRRPLASYIRNNRKLGIAVVRGFDQAVWDKLNPPRKSTKAAKAYAGASTDAAGGSPEARQAMDPQLAASISPNVTDLILVIHGIGQKLSERMESFHFTHAMNGFRREVNVELGSDAVRNRLRKDAGGIMLLPVNWRQTLTFEEGGYRSETQDPAENLYGLKDITPETLPSVRNIVSDVMLDIPYYLSHHQPKMIAAVIKEANRIYKLWCANNPAFLRTGRVHIIAHSLGSVMALDILSNQPTKIPPHLHDPTKVDLDATKLEHFLFPVSNLFFAGSPAGFFLLLKRAPLRPRIDHDKAHRDPEANSPTVCGVRGDYGCLPVDNVYNIINPYDPVSYRLNATVDATHAASLKPAWLPSAATGWFGSASDDSDRSNSVMGGWFSGPSKQSSSSTSRPKGAQRLDSGSPSSTQTVLPRLPSNVELATHDFSREEIAEKRMFALNDNGQIDYQLKYGGGPLEIQYLTMLGAHSSYWLLKDFVRAVVVECGRERGREGTLKGMRAGKRKII</sequence>
<gene>
    <name evidence="3" type="ORF">K461DRAFT_247315</name>
</gene>
<feature type="region of interest" description="Disordered" evidence="1">
    <location>
        <begin position="761"/>
        <end position="802"/>
    </location>
</feature>
<dbReference type="GO" id="GO:0046872">
    <property type="term" value="F:metal ion binding"/>
    <property type="evidence" value="ECO:0007669"/>
    <property type="project" value="InterPro"/>
</dbReference>
<evidence type="ECO:0000313" key="3">
    <source>
        <dbReference type="EMBL" id="KAF2149041.1"/>
    </source>
</evidence>
<name>A0A9P4ISU9_9PEZI</name>
<feature type="region of interest" description="Disordered" evidence="1">
    <location>
        <begin position="63"/>
        <end position="194"/>
    </location>
</feature>
<evidence type="ECO:0000259" key="2">
    <source>
        <dbReference type="PROSITE" id="PS51043"/>
    </source>
</evidence>
<feature type="region of interest" description="Disordered" evidence="1">
    <location>
        <begin position="21"/>
        <end position="42"/>
    </location>
</feature>
<feature type="compositionally biased region" description="Polar residues" evidence="1">
    <location>
        <begin position="789"/>
        <end position="799"/>
    </location>
</feature>
<keyword evidence="4" id="KW-1185">Reference proteome</keyword>
<dbReference type="InterPro" id="IPR004177">
    <property type="entry name" value="DDHD_dom"/>
</dbReference>
<evidence type="ECO:0000313" key="4">
    <source>
        <dbReference type="Proteomes" id="UP000799439"/>
    </source>
</evidence>
<feature type="compositionally biased region" description="Low complexity" evidence="1">
    <location>
        <begin position="769"/>
        <end position="780"/>
    </location>
</feature>
<dbReference type="PROSITE" id="PS51043">
    <property type="entry name" value="DDHD"/>
    <property type="match status" value="1"/>
</dbReference>
<accession>A0A9P4ISU9</accession>
<proteinExistence type="predicted"/>
<dbReference type="GO" id="GO:0004620">
    <property type="term" value="F:phospholipase activity"/>
    <property type="evidence" value="ECO:0007669"/>
    <property type="project" value="TreeGrafter"/>
</dbReference>
<dbReference type="Proteomes" id="UP000799439">
    <property type="component" value="Unassembled WGS sequence"/>
</dbReference>
<dbReference type="Pfam" id="PF02862">
    <property type="entry name" value="DDHD"/>
    <property type="match status" value="1"/>
</dbReference>
<dbReference type="OrthoDB" id="69269at2759"/>
<reference evidence="3" key="1">
    <citation type="journal article" date="2020" name="Stud. Mycol.">
        <title>101 Dothideomycetes genomes: a test case for predicting lifestyles and emergence of pathogens.</title>
        <authorList>
            <person name="Haridas S."/>
            <person name="Albert R."/>
            <person name="Binder M."/>
            <person name="Bloem J."/>
            <person name="Labutti K."/>
            <person name="Salamov A."/>
            <person name="Andreopoulos B."/>
            <person name="Baker S."/>
            <person name="Barry K."/>
            <person name="Bills G."/>
            <person name="Bluhm B."/>
            <person name="Cannon C."/>
            <person name="Castanera R."/>
            <person name="Culley D."/>
            <person name="Daum C."/>
            <person name="Ezra D."/>
            <person name="Gonzalez J."/>
            <person name="Henrissat B."/>
            <person name="Kuo A."/>
            <person name="Liang C."/>
            <person name="Lipzen A."/>
            <person name="Lutzoni F."/>
            <person name="Magnuson J."/>
            <person name="Mondo S."/>
            <person name="Nolan M."/>
            <person name="Ohm R."/>
            <person name="Pangilinan J."/>
            <person name="Park H.-J."/>
            <person name="Ramirez L."/>
            <person name="Alfaro M."/>
            <person name="Sun H."/>
            <person name="Tritt A."/>
            <person name="Yoshinaga Y."/>
            <person name="Zwiers L.-H."/>
            <person name="Turgeon B."/>
            <person name="Goodwin S."/>
            <person name="Spatafora J."/>
            <person name="Crous P."/>
            <person name="Grigoriev I."/>
        </authorList>
    </citation>
    <scope>NUCLEOTIDE SEQUENCE</scope>
    <source>
        <strain evidence="3">CBS 260.36</strain>
    </source>
</reference>
<feature type="domain" description="DDHD" evidence="2">
    <location>
        <begin position="651"/>
        <end position="874"/>
    </location>
</feature>
<dbReference type="GO" id="GO:0005737">
    <property type="term" value="C:cytoplasm"/>
    <property type="evidence" value="ECO:0007669"/>
    <property type="project" value="TreeGrafter"/>
</dbReference>
<evidence type="ECO:0000256" key="1">
    <source>
        <dbReference type="SAM" id="MobiDB-lite"/>
    </source>
</evidence>
<dbReference type="SMART" id="SM01127">
    <property type="entry name" value="DDHD"/>
    <property type="match status" value="1"/>
</dbReference>
<dbReference type="InterPro" id="IPR029058">
    <property type="entry name" value="AB_hydrolase_fold"/>
</dbReference>
<dbReference type="PANTHER" id="PTHR23509">
    <property type="entry name" value="PA-PL1 PHOSPHOLIPASE FAMILY"/>
    <property type="match status" value="1"/>
</dbReference>
<dbReference type="AlphaFoldDB" id="A0A9P4ISU9"/>
<dbReference type="PANTHER" id="PTHR23509:SF6">
    <property type="entry name" value="PHOSPHOLIPASE C1020.13C-RELATED"/>
    <property type="match status" value="1"/>
</dbReference>
<protein>
    <recommendedName>
        <fullName evidence="2">DDHD domain-containing protein</fullName>
    </recommendedName>
</protein>
<feature type="compositionally biased region" description="Low complexity" evidence="1">
    <location>
        <begin position="147"/>
        <end position="156"/>
    </location>
</feature>
<feature type="compositionally biased region" description="Polar residues" evidence="1">
    <location>
        <begin position="96"/>
        <end position="109"/>
    </location>
</feature>
<dbReference type="EMBL" id="ML996092">
    <property type="protein sequence ID" value="KAF2149041.1"/>
    <property type="molecule type" value="Genomic_DNA"/>
</dbReference>
<dbReference type="SUPFAM" id="SSF53474">
    <property type="entry name" value="alpha/beta-Hydrolases"/>
    <property type="match status" value="1"/>
</dbReference>
<organism evidence="3 4">
    <name type="scientific">Myriangium duriaei CBS 260.36</name>
    <dbReference type="NCBI Taxonomy" id="1168546"/>
    <lineage>
        <taxon>Eukaryota</taxon>
        <taxon>Fungi</taxon>
        <taxon>Dikarya</taxon>
        <taxon>Ascomycota</taxon>
        <taxon>Pezizomycotina</taxon>
        <taxon>Dothideomycetes</taxon>
        <taxon>Dothideomycetidae</taxon>
        <taxon>Myriangiales</taxon>
        <taxon>Myriangiaceae</taxon>
        <taxon>Myriangium</taxon>
    </lineage>
</organism>